<dbReference type="OrthoDB" id="2794270at2759"/>
<sequence length="374" mass="41205">MPKAPRPDRQRHRVCPCRSCTLNPSVGLQTYATIRNHLRNDRLHAQQDPGTTLSGPGDEDDPGPRREPPPLALAANDAANAARMDPNHEAHVQTTHEATETSCERSSPVADEKTSGDIQQLDTSVPENGLANSQSGLEPLDEGGEDISDHGYIGLASRGQTPTGDNFDDNYELDLPEENLSFRHSRTPSPSFSEAEAMPPNYHARASRSPSPTHSDTSLELDITDDPLYAGAEDIFDDIHASKGLDCFSTAPTYGSPPAFSEDPILRAAYIQAFVAASVHGATHDMVQYMLQGSFETISSMSRRIPYDIPGLDKMARTLRTVERRLGVDPDQYIIYYFVCNVCWFRHHPSELYMLNHPNALKMNVPACYTGQKS</sequence>
<feature type="region of interest" description="Disordered" evidence="1">
    <location>
        <begin position="181"/>
        <end position="220"/>
    </location>
</feature>
<accession>A0A1C7LNV2</accession>
<dbReference type="STRING" id="5627.A0A1C7LNV2"/>
<evidence type="ECO:0000313" key="3">
    <source>
        <dbReference type="Proteomes" id="UP000092993"/>
    </source>
</evidence>
<feature type="region of interest" description="Disordered" evidence="1">
    <location>
        <begin position="41"/>
        <end position="71"/>
    </location>
</feature>
<reference evidence="2 3" key="1">
    <citation type="submission" date="2016-03" db="EMBL/GenBank/DDBJ databases">
        <title>Whole genome sequencing of Grifola frondosa 9006-11.</title>
        <authorList>
            <person name="Min B."/>
            <person name="Park H."/>
            <person name="Kim J.-G."/>
            <person name="Cho H."/>
            <person name="Oh Y.-L."/>
            <person name="Kong W.-S."/>
            <person name="Choi I.-G."/>
        </authorList>
    </citation>
    <scope>NUCLEOTIDE SEQUENCE [LARGE SCALE GENOMIC DNA]</scope>
    <source>
        <strain evidence="2 3">9006-11</strain>
    </source>
</reference>
<evidence type="ECO:0000313" key="2">
    <source>
        <dbReference type="EMBL" id="OBZ66435.1"/>
    </source>
</evidence>
<organism evidence="2 3">
    <name type="scientific">Grifola frondosa</name>
    <name type="common">Maitake</name>
    <name type="synonym">Polyporus frondosus</name>
    <dbReference type="NCBI Taxonomy" id="5627"/>
    <lineage>
        <taxon>Eukaryota</taxon>
        <taxon>Fungi</taxon>
        <taxon>Dikarya</taxon>
        <taxon>Basidiomycota</taxon>
        <taxon>Agaricomycotina</taxon>
        <taxon>Agaricomycetes</taxon>
        <taxon>Polyporales</taxon>
        <taxon>Grifolaceae</taxon>
        <taxon>Grifola</taxon>
    </lineage>
</organism>
<feature type="compositionally biased region" description="Polar residues" evidence="1">
    <location>
        <begin position="208"/>
        <end position="218"/>
    </location>
</feature>
<comment type="caution">
    <text evidence="2">The sequence shown here is derived from an EMBL/GenBank/DDBJ whole genome shotgun (WGS) entry which is preliminary data.</text>
</comment>
<feature type="compositionally biased region" description="Polar residues" evidence="1">
    <location>
        <begin position="116"/>
        <end position="136"/>
    </location>
</feature>
<dbReference type="AlphaFoldDB" id="A0A1C7LNV2"/>
<gene>
    <name evidence="2" type="ORF">A0H81_13641</name>
</gene>
<feature type="region of interest" description="Disordered" evidence="1">
    <location>
        <begin position="92"/>
        <end position="150"/>
    </location>
</feature>
<dbReference type="EMBL" id="LUGG01000031">
    <property type="protein sequence ID" value="OBZ66435.1"/>
    <property type="molecule type" value="Genomic_DNA"/>
</dbReference>
<name>A0A1C7LNV2_GRIFR</name>
<keyword evidence="3" id="KW-1185">Reference proteome</keyword>
<dbReference type="OMA" id="CEGICHS"/>
<proteinExistence type="predicted"/>
<dbReference type="Proteomes" id="UP000092993">
    <property type="component" value="Unassembled WGS sequence"/>
</dbReference>
<protein>
    <submittedName>
        <fullName evidence="2">Uncharacterized protein</fullName>
    </submittedName>
</protein>
<evidence type="ECO:0000256" key="1">
    <source>
        <dbReference type="SAM" id="MobiDB-lite"/>
    </source>
</evidence>